<name>A0A1Z5SPN3_HORWE</name>
<evidence type="ECO:0000256" key="1">
    <source>
        <dbReference type="ARBA" id="ARBA00008078"/>
    </source>
</evidence>
<comment type="caution">
    <text evidence="9">The sequence shown here is derived from an EMBL/GenBank/DDBJ whole genome shotgun (WGS) entry which is preliminary data.</text>
</comment>
<dbReference type="Pfam" id="PF26577">
    <property type="entry name" value="TSEN34_N"/>
    <property type="match status" value="1"/>
</dbReference>
<dbReference type="InterPro" id="IPR016690">
    <property type="entry name" value="TSEN34"/>
</dbReference>
<dbReference type="PANTHER" id="PTHR13070:SF0">
    <property type="entry name" value="TRNA-SPLICING ENDONUCLEASE SUBUNIT SEN34"/>
    <property type="match status" value="1"/>
</dbReference>
<evidence type="ECO:0000313" key="9">
    <source>
        <dbReference type="EMBL" id="OTA22796.1"/>
    </source>
</evidence>
<dbReference type="VEuPathDB" id="FungiDB:BTJ68_13954"/>
<dbReference type="Gene3D" id="3.40.1350.10">
    <property type="match status" value="1"/>
</dbReference>
<dbReference type="GO" id="GO:0003676">
    <property type="term" value="F:nucleic acid binding"/>
    <property type="evidence" value="ECO:0007669"/>
    <property type="project" value="InterPro"/>
</dbReference>
<keyword evidence="4" id="KW-0456">Lyase</keyword>
<evidence type="ECO:0000259" key="8">
    <source>
        <dbReference type="Pfam" id="PF26577"/>
    </source>
</evidence>
<dbReference type="SUPFAM" id="SSF53032">
    <property type="entry name" value="tRNA-intron endonuclease catalytic domain-like"/>
    <property type="match status" value="1"/>
</dbReference>
<dbReference type="STRING" id="1157616.A0A1Z5SPN3"/>
<sequence>MAAATKEAPAVEEPIPIFKVAHKYMLYDINHITFLRATHNIIGVLIGSLPQAPQQNVFQGIPLELMPEEARLLCEKGVGYIVDDTAAHKQGFLGKKDTSGLAVAAGAGLNAEERRRFQESMRRQGQAAAGEVGRKAEERKKAGLNKKFGTGNWNDIPEDMFAPTNSRTASRAGGKKKKAGRVVPGEAVASTAIAESSEGHPNESATANNTETEDGQQADEDETLFAPPPSSKPPTTSKPPSVASAAPDALAITPTTSYPPLTATPPSQPDPSSGPAAATSAELPAVPSSYPLYRHLHENDYFMSPGLRFGCQHTAYPGDPYGSTATSCATGWGWDEEFDLMKLVGGGRLGTGVKKGYLIGGEEDKGKGESGNGPVRTFCVEWGGM</sequence>
<dbReference type="GO" id="GO:0000213">
    <property type="term" value="F:tRNA-intron lyase activity"/>
    <property type="evidence" value="ECO:0007669"/>
    <property type="project" value="UniProtKB-EC"/>
</dbReference>
<feature type="domain" description="tRNA intron endonuclease catalytic" evidence="7">
    <location>
        <begin position="289"/>
        <end position="366"/>
    </location>
</feature>
<dbReference type="Pfam" id="PF01974">
    <property type="entry name" value="tRNA_int_endo"/>
    <property type="match status" value="1"/>
</dbReference>
<comment type="similarity">
    <text evidence="1">Belongs to the tRNA-intron endonuclease family.</text>
</comment>
<dbReference type="InterPro" id="IPR011856">
    <property type="entry name" value="tRNA_endonuc-like_dom_sf"/>
</dbReference>
<feature type="region of interest" description="Disordered" evidence="6">
    <location>
        <begin position="116"/>
        <end position="282"/>
    </location>
</feature>
<dbReference type="AlphaFoldDB" id="A0A1Z5SPN3"/>
<dbReference type="Proteomes" id="UP000194280">
    <property type="component" value="Unassembled WGS sequence"/>
</dbReference>
<dbReference type="EMBL" id="MUNK01000342">
    <property type="protein sequence ID" value="OTA22796.1"/>
    <property type="molecule type" value="Genomic_DNA"/>
</dbReference>
<feature type="compositionally biased region" description="Low complexity" evidence="6">
    <location>
        <begin position="233"/>
        <end position="249"/>
    </location>
</feature>
<proteinExistence type="inferred from homology"/>
<dbReference type="GO" id="GO:0000214">
    <property type="term" value="C:tRNA-intron endonuclease complex"/>
    <property type="evidence" value="ECO:0007669"/>
    <property type="project" value="InterPro"/>
</dbReference>
<dbReference type="OrthoDB" id="48041at2759"/>
<dbReference type="EC" id="4.6.1.16" evidence="2"/>
<dbReference type="GO" id="GO:0000379">
    <property type="term" value="P:tRNA-type intron splice site recognition and cleavage"/>
    <property type="evidence" value="ECO:0007669"/>
    <property type="project" value="InterPro"/>
</dbReference>
<accession>A0A1Z5SPN3</accession>
<evidence type="ECO:0000256" key="6">
    <source>
        <dbReference type="SAM" id="MobiDB-lite"/>
    </source>
</evidence>
<dbReference type="CDD" id="cd22363">
    <property type="entry name" value="tRNA-intron_lyase_C"/>
    <property type="match status" value="1"/>
</dbReference>
<evidence type="ECO:0000313" key="10">
    <source>
        <dbReference type="Proteomes" id="UP000194280"/>
    </source>
</evidence>
<feature type="compositionally biased region" description="Basic and acidic residues" evidence="6">
    <location>
        <begin position="132"/>
        <end position="141"/>
    </location>
</feature>
<organism evidence="9 10">
    <name type="scientific">Hortaea werneckii EXF-2000</name>
    <dbReference type="NCBI Taxonomy" id="1157616"/>
    <lineage>
        <taxon>Eukaryota</taxon>
        <taxon>Fungi</taxon>
        <taxon>Dikarya</taxon>
        <taxon>Ascomycota</taxon>
        <taxon>Pezizomycotina</taxon>
        <taxon>Dothideomycetes</taxon>
        <taxon>Dothideomycetidae</taxon>
        <taxon>Mycosphaerellales</taxon>
        <taxon>Teratosphaeriaceae</taxon>
        <taxon>Hortaea</taxon>
    </lineage>
</organism>
<evidence type="ECO:0000256" key="5">
    <source>
        <dbReference type="ARBA" id="ARBA00034031"/>
    </source>
</evidence>
<dbReference type="PANTHER" id="PTHR13070">
    <property type="entry name" value="TRNA-SPLICING ENDONUCLEASE SUBUNIT SEN34-RELATED"/>
    <property type="match status" value="1"/>
</dbReference>
<evidence type="ECO:0000256" key="2">
    <source>
        <dbReference type="ARBA" id="ARBA00012573"/>
    </source>
</evidence>
<gene>
    <name evidence="9" type="ORF">BTJ68_13954</name>
</gene>
<evidence type="ECO:0000256" key="3">
    <source>
        <dbReference type="ARBA" id="ARBA00022694"/>
    </source>
</evidence>
<feature type="domain" description="TSEN34 N-terminal" evidence="8">
    <location>
        <begin position="15"/>
        <end position="84"/>
    </location>
</feature>
<dbReference type="InParanoid" id="A0A1Z5SPN3"/>
<comment type="catalytic activity">
    <reaction evidence="5">
        <text>pretRNA = a 3'-half-tRNA molecule with a 5'-OH end + a 5'-half-tRNA molecule with a 2',3'-cyclic phosphate end + an intron with a 2',3'-cyclic phosphate and a 5'-hydroxyl terminus.</text>
        <dbReference type="EC" id="4.6.1.16"/>
    </reaction>
</comment>
<dbReference type="InterPro" id="IPR059049">
    <property type="entry name" value="TSEN34_N"/>
</dbReference>
<evidence type="ECO:0000256" key="4">
    <source>
        <dbReference type="ARBA" id="ARBA00023239"/>
    </source>
</evidence>
<keyword evidence="3" id="KW-0819">tRNA processing</keyword>
<dbReference type="InterPro" id="IPR036167">
    <property type="entry name" value="tRNA_intron_Endo_cat-like_sf"/>
</dbReference>
<feature type="compositionally biased region" description="Acidic residues" evidence="6">
    <location>
        <begin position="211"/>
        <end position="223"/>
    </location>
</feature>
<dbReference type="PIRSF" id="PIRSF017250">
    <property type="entry name" value="tRNA_splic_SEN34"/>
    <property type="match status" value="1"/>
</dbReference>
<dbReference type="InterPro" id="IPR006677">
    <property type="entry name" value="tRNA_intron_Endonuc_cat-like"/>
</dbReference>
<reference evidence="9 10" key="1">
    <citation type="submission" date="2017-01" db="EMBL/GenBank/DDBJ databases">
        <title>The recent genome duplication of the halophilic yeast Hortaea werneckii: insights from long-read sequencing.</title>
        <authorList>
            <person name="Sinha S."/>
            <person name="Flibotte S."/>
            <person name="Neira M."/>
            <person name="Lenassi M."/>
            <person name="Gostincar C."/>
            <person name="Stajich J.E."/>
            <person name="Nislow C.E."/>
        </authorList>
    </citation>
    <scope>NUCLEOTIDE SEQUENCE [LARGE SCALE GENOMIC DNA]</scope>
    <source>
        <strain evidence="9 10">EXF-2000</strain>
    </source>
</reference>
<dbReference type="FunCoup" id="A0A1Z5SPN3">
    <property type="interactions" value="263"/>
</dbReference>
<keyword evidence="10" id="KW-1185">Reference proteome</keyword>
<evidence type="ECO:0000259" key="7">
    <source>
        <dbReference type="Pfam" id="PF01974"/>
    </source>
</evidence>
<protein>
    <recommendedName>
        <fullName evidence="2">tRNA-intron lyase</fullName>
        <ecNumber evidence="2">4.6.1.16</ecNumber>
    </recommendedName>
</protein>